<dbReference type="STRING" id="1605367.AFM12_14290"/>
<feature type="domain" description="Response regulatory" evidence="2">
    <location>
        <begin position="5"/>
        <end position="118"/>
    </location>
</feature>
<dbReference type="SUPFAM" id="SSF52172">
    <property type="entry name" value="CheY-like"/>
    <property type="match status" value="1"/>
</dbReference>
<dbReference type="PROSITE" id="PS50110">
    <property type="entry name" value="RESPONSE_REGULATORY"/>
    <property type="match status" value="1"/>
</dbReference>
<keyword evidence="5" id="KW-1185">Reference proteome</keyword>
<dbReference type="InterPro" id="IPR001789">
    <property type="entry name" value="Sig_transdc_resp-reg_receiver"/>
</dbReference>
<sequence length="234" mass="26863">MKNFTTIIVDDESHAIRTLQAQLVWTELPIEVMATATSVNVAREVLKKHQPDFLFLDVKMPVKGGFDLFHEIDLSGIEVIFITAHDEFALKAFKHQAAGYLMKPVITDELRDLLEKLMQKRWPTERTQYLLTDGKDGMTRIAFDEILYVKSDGPHSEIFMSDGKKVTLNKLLKELEVQLGRQFYRLHHQYLVNLRKVAEVSKGRNAEAVLYDGTKLPVSRSKKAEFYAAFESFA</sequence>
<dbReference type="Proteomes" id="UP000050454">
    <property type="component" value="Unassembled WGS sequence"/>
</dbReference>
<dbReference type="AlphaFoldDB" id="A0A0P7BZI1"/>
<dbReference type="InterPro" id="IPR007492">
    <property type="entry name" value="LytTR_DNA-bd_dom"/>
</dbReference>
<feature type="modified residue" description="4-aspartylphosphate" evidence="1">
    <location>
        <position position="57"/>
    </location>
</feature>
<dbReference type="SMART" id="SM00448">
    <property type="entry name" value="REC"/>
    <property type="match status" value="1"/>
</dbReference>
<evidence type="ECO:0000259" key="3">
    <source>
        <dbReference type="PROSITE" id="PS50930"/>
    </source>
</evidence>
<dbReference type="InterPro" id="IPR011006">
    <property type="entry name" value="CheY-like_superfamily"/>
</dbReference>
<dbReference type="CDD" id="cd17536">
    <property type="entry name" value="REC_YesN-like"/>
    <property type="match status" value="1"/>
</dbReference>
<feature type="domain" description="HTH LytTR-type" evidence="3">
    <location>
        <begin position="141"/>
        <end position="232"/>
    </location>
</feature>
<dbReference type="GO" id="GO:0003677">
    <property type="term" value="F:DNA binding"/>
    <property type="evidence" value="ECO:0007669"/>
    <property type="project" value="InterPro"/>
</dbReference>
<dbReference type="RefSeq" id="WP_055149401.1">
    <property type="nucleotide sequence ID" value="NZ_JXSZ01000010.1"/>
</dbReference>
<dbReference type="OrthoDB" id="1646880at2"/>
<dbReference type="Pfam" id="PF04397">
    <property type="entry name" value="LytTR"/>
    <property type="match status" value="1"/>
</dbReference>
<dbReference type="PROSITE" id="PS50930">
    <property type="entry name" value="HTH_LYTTR"/>
    <property type="match status" value="1"/>
</dbReference>
<dbReference type="PANTHER" id="PTHR37299">
    <property type="entry name" value="TRANSCRIPTIONAL REGULATOR-RELATED"/>
    <property type="match status" value="1"/>
</dbReference>
<evidence type="ECO:0000259" key="2">
    <source>
        <dbReference type="PROSITE" id="PS50110"/>
    </source>
</evidence>
<evidence type="ECO:0000313" key="5">
    <source>
        <dbReference type="Proteomes" id="UP000050454"/>
    </source>
</evidence>
<dbReference type="PANTHER" id="PTHR37299:SF1">
    <property type="entry name" value="STAGE 0 SPORULATION PROTEIN A HOMOLOG"/>
    <property type="match status" value="1"/>
</dbReference>
<evidence type="ECO:0008006" key="6">
    <source>
        <dbReference type="Google" id="ProtNLM"/>
    </source>
</evidence>
<evidence type="ECO:0000313" key="4">
    <source>
        <dbReference type="EMBL" id="KPM47647.1"/>
    </source>
</evidence>
<dbReference type="Gene3D" id="2.40.50.1020">
    <property type="entry name" value="LytTr DNA-binding domain"/>
    <property type="match status" value="1"/>
</dbReference>
<accession>A0A0P7BZI1</accession>
<keyword evidence="1" id="KW-0597">Phosphoprotein</keyword>
<evidence type="ECO:0000256" key="1">
    <source>
        <dbReference type="PROSITE-ProRule" id="PRU00169"/>
    </source>
</evidence>
<dbReference type="SMART" id="SM00850">
    <property type="entry name" value="LytTR"/>
    <property type="match status" value="1"/>
</dbReference>
<proteinExistence type="predicted"/>
<name>A0A0P7BZI1_9BACT</name>
<organism evidence="4 5">
    <name type="scientific">Jiulongibacter sediminis</name>
    <dbReference type="NCBI Taxonomy" id="1605367"/>
    <lineage>
        <taxon>Bacteria</taxon>
        <taxon>Pseudomonadati</taxon>
        <taxon>Bacteroidota</taxon>
        <taxon>Cytophagia</taxon>
        <taxon>Cytophagales</taxon>
        <taxon>Leadbetterellaceae</taxon>
        <taxon>Jiulongibacter</taxon>
    </lineage>
</organism>
<dbReference type="EMBL" id="LGTQ01000010">
    <property type="protein sequence ID" value="KPM47647.1"/>
    <property type="molecule type" value="Genomic_DNA"/>
</dbReference>
<reference evidence="4 5" key="1">
    <citation type="submission" date="2015-07" db="EMBL/GenBank/DDBJ databases">
        <title>The draft genome sequence of Leadbetterella sp. JN14-9.</title>
        <authorList>
            <person name="Liu Y."/>
            <person name="Du J."/>
            <person name="Shao Z."/>
        </authorList>
    </citation>
    <scope>NUCLEOTIDE SEQUENCE [LARGE SCALE GENOMIC DNA]</scope>
    <source>
        <strain evidence="4 5">JN14-9</strain>
    </source>
</reference>
<dbReference type="Gene3D" id="3.40.50.2300">
    <property type="match status" value="1"/>
</dbReference>
<dbReference type="GO" id="GO:0000156">
    <property type="term" value="F:phosphorelay response regulator activity"/>
    <property type="evidence" value="ECO:0007669"/>
    <property type="project" value="InterPro"/>
</dbReference>
<comment type="caution">
    <text evidence="4">The sequence shown here is derived from an EMBL/GenBank/DDBJ whole genome shotgun (WGS) entry which is preliminary data.</text>
</comment>
<protein>
    <recommendedName>
        <fullName evidence="6">LytTR family transcriptional regulator</fullName>
    </recommendedName>
</protein>
<dbReference type="Pfam" id="PF00072">
    <property type="entry name" value="Response_reg"/>
    <property type="match status" value="1"/>
</dbReference>
<dbReference type="InterPro" id="IPR046947">
    <property type="entry name" value="LytR-like"/>
</dbReference>
<gene>
    <name evidence="4" type="ORF">AFM12_14290</name>
</gene>